<evidence type="ECO:0000313" key="2">
    <source>
        <dbReference type="Proteomes" id="UP001172721"/>
    </source>
</evidence>
<dbReference type="InterPro" id="IPR029062">
    <property type="entry name" value="Class_I_gatase-like"/>
</dbReference>
<dbReference type="Proteomes" id="UP001172721">
    <property type="component" value="Unassembled WGS sequence"/>
</dbReference>
<dbReference type="PROSITE" id="PS51273">
    <property type="entry name" value="GATASE_TYPE_1"/>
    <property type="match status" value="1"/>
</dbReference>
<dbReference type="RefSeq" id="WP_301164193.1">
    <property type="nucleotide sequence ID" value="NZ_JAUHTR010000001.1"/>
</dbReference>
<keyword evidence="1" id="KW-0378">Hydrolase</keyword>
<dbReference type="CDD" id="cd01745">
    <property type="entry name" value="GATase1_2"/>
    <property type="match status" value="1"/>
</dbReference>
<dbReference type="GO" id="GO:0016787">
    <property type="term" value="F:hydrolase activity"/>
    <property type="evidence" value="ECO:0007669"/>
    <property type="project" value="UniProtKB-KW"/>
</dbReference>
<dbReference type="Gene3D" id="3.40.50.880">
    <property type="match status" value="1"/>
</dbReference>
<dbReference type="EMBL" id="JAUHTR010000001">
    <property type="protein sequence ID" value="MDN4523130.1"/>
    <property type="molecule type" value="Genomic_DNA"/>
</dbReference>
<gene>
    <name evidence="1" type="ORF">QYB97_01515</name>
</gene>
<protein>
    <submittedName>
        <fullName evidence="1">Gamma-glutamyl-gamma-aminobutyrate hydrolase family protein</fullName>
    </submittedName>
</protein>
<dbReference type="PANTHER" id="PTHR43235">
    <property type="entry name" value="GLUTAMINE AMIDOTRANSFERASE PB2B2.05-RELATED"/>
    <property type="match status" value="1"/>
</dbReference>
<dbReference type="InterPro" id="IPR011697">
    <property type="entry name" value="Peptidase_C26"/>
</dbReference>
<dbReference type="Pfam" id="PF07722">
    <property type="entry name" value="Peptidase_C26"/>
    <property type="match status" value="1"/>
</dbReference>
<keyword evidence="2" id="KW-1185">Reference proteome</keyword>
<evidence type="ECO:0000313" key="1">
    <source>
        <dbReference type="EMBL" id="MDN4523130.1"/>
    </source>
</evidence>
<dbReference type="SUPFAM" id="SSF52317">
    <property type="entry name" value="Class I glutamine amidotransferase-like"/>
    <property type="match status" value="1"/>
</dbReference>
<reference evidence="1" key="1">
    <citation type="submission" date="2023-07" db="EMBL/GenBank/DDBJ databases">
        <title>Fictibacillus sp. isolated from freshwater pond.</title>
        <authorList>
            <person name="Kirdat K."/>
            <person name="Bhat A."/>
            <person name="Mourya A."/>
            <person name="Yadav A."/>
        </authorList>
    </citation>
    <scope>NUCLEOTIDE SEQUENCE</scope>
    <source>
        <strain evidence="1">NE201</strain>
    </source>
</reference>
<name>A0ABT8HRI4_9BACL</name>
<comment type="caution">
    <text evidence="1">The sequence shown here is derived from an EMBL/GenBank/DDBJ whole genome shotgun (WGS) entry which is preliminary data.</text>
</comment>
<proteinExistence type="predicted"/>
<dbReference type="PANTHER" id="PTHR43235:SF1">
    <property type="entry name" value="GLUTAMINE AMIDOTRANSFERASE PB2B2.05-RELATED"/>
    <property type="match status" value="1"/>
</dbReference>
<organism evidence="1 2">
    <name type="scientific">Fictibacillus fluitans</name>
    <dbReference type="NCBI Taxonomy" id="3058422"/>
    <lineage>
        <taxon>Bacteria</taxon>
        <taxon>Bacillati</taxon>
        <taxon>Bacillota</taxon>
        <taxon>Bacilli</taxon>
        <taxon>Bacillales</taxon>
        <taxon>Fictibacillaceae</taxon>
        <taxon>Fictibacillus</taxon>
    </lineage>
</organism>
<dbReference type="InterPro" id="IPR044668">
    <property type="entry name" value="PuuD-like"/>
</dbReference>
<sequence length="245" mass="26798">MNGNLPVIGITVSSTMHQDNLSSILNTAYSKAMIQAGGLPLLIPTVDVEAARRTLDLCDGLLLPGGDDIDPSFFGEDPIPLLGKVNPLQDECEIGVLKAALDKNKPILGICRGMGIINIALGGTMIQHVDIEITNPIKHHQEAARSMPTHSITVEENSLLYDLTERKTELKVNSFHHQAVKKAPSRLRPVAYASDGVIEAIESMEKGQFILGVQWHPEELNSFLPHTALLDKFINACRSNKKRLQ</sequence>
<accession>A0ABT8HRI4</accession>